<keyword evidence="4" id="KW-1185">Reference proteome</keyword>
<feature type="transmembrane region" description="Helical" evidence="2">
    <location>
        <begin position="71"/>
        <end position="88"/>
    </location>
</feature>
<dbReference type="Proteomes" id="UP000001203">
    <property type="component" value="Chromosome circular"/>
</dbReference>
<reference evidence="3 4" key="1">
    <citation type="journal article" date="2008" name="Proc. Natl. Acad. Sci. U.S.A.">
        <title>The genome of Cyanothece 51142, a unicellular diazotrophic cyanobacterium important in the marine nitrogen cycle.</title>
        <authorList>
            <person name="Welsh E.A."/>
            <person name="Liberton M."/>
            <person name="Stoeckel J."/>
            <person name="Loh T."/>
            <person name="Elvitigala T."/>
            <person name="Wang C."/>
            <person name="Wollam A."/>
            <person name="Fulton R.S."/>
            <person name="Clifton S.W."/>
            <person name="Jacobs J.M."/>
            <person name="Aurora R."/>
            <person name="Ghosh B.K."/>
            <person name="Sherman L.A."/>
            <person name="Smith R.D."/>
            <person name="Wilson R.K."/>
            <person name="Pakrasi H.B."/>
        </authorList>
    </citation>
    <scope>NUCLEOTIDE SEQUENCE [LARGE SCALE GENOMIC DNA]</scope>
    <source>
        <strain evidence="4">ATCC 51142 / BH68</strain>
    </source>
</reference>
<dbReference type="RefSeq" id="WP_009546932.1">
    <property type="nucleotide sequence ID" value="NC_010546.1"/>
</dbReference>
<sequence length="588" mass="67323">MFAKIPETKMHWIRWGLAIGWLMLILSLFYDPVSAFLTEPYQFLGPKTANSCYKFQGQCLPLTPYPLGPRIFWGMVVPAAIIILVLFGHEAWRRICPLSFFSQIPRALGWQRKKLVKENSWLSRNHLYLQWGLLFVGLNLRLLLVNSDRLLLGIFLTVTILSAVTVGFLYGGKSWCHYFCPMAPVQMIYSEPSGLLTSEAHTAPPMSITQSMCRKVDSQGQEKSACVACQSPCMDIDAENAYWSKINQSDRKLLYYGYLGLAVGFYVYFGLYSGNWQFLSGGVWNETNQLATLFSPGFYISGYAIPIPKIVAVPLTLLFFSGATYVIGMRLEKAYKRYNKRFKRPLSLEQVHHRLFTLFTFVSFNCLFFLGVRPTLGWIPFNGQNVITWAAILMSGLWLVKAWQRRYEQYIKERDSHLLRRQLAKMSIDCSAFLEGRSLDDLNADELYALAKVLPGFTHQSRLQVYTGTLKEAIAQRRISPNGSLKVFQTLRQELGINEDEHWKSLDQLCQDYPELFVPHLGQISDAELTIRRPIKETFSNPELTMQRPLDAKNSQSLSLLGKGNRKQLPKGSRDEAKTIQRPFSKKQ</sequence>
<dbReference type="HOGENOM" id="CLU_013718_0_0_3"/>
<keyword evidence="2" id="KW-0812">Transmembrane</keyword>
<dbReference type="eggNOG" id="COG0348">
    <property type="taxonomic scope" value="Bacteria"/>
</dbReference>
<evidence type="ECO:0000256" key="2">
    <source>
        <dbReference type="SAM" id="Phobius"/>
    </source>
</evidence>
<feature type="transmembrane region" description="Helical" evidence="2">
    <location>
        <begin position="310"/>
        <end position="331"/>
    </location>
</feature>
<proteinExistence type="predicted"/>
<feature type="transmembrane region" description="Helical" evidence="2">
    <location>
        <begin position="351"/>
        <end position="372"/>
    </location>
</feature>
<feature type="transmembrane region" description="Helical" evidence="2">
    <location>
        <begin position="12"/>
        <end position="30"/>
    </location>
</feature>
<protein>
    <submittedName>
        <fullName evidence="3">Uncharacterized protein</fullName>
    </submittedName>
</protein>
<dbReference type="AlphaFoldDB" id="B1WNV4"/>
<feature type="transmembrane region" description="Helical" evidence="2">
    <location>
        <begin position="127"/>
        <end position="144"/>
    </location>
</feature>
<feature type="transmembrane region" description="Helical" evidence="2">
    <location>
        <begin position="378"/>
        <end position="400"/>
    </location>
</feature>
<gene>
    <name evidence="3" type="ordered locus">cce_2183</name>
</gene>
<dbReference type="STRING" id="43989.cce_2183"/>
<evidence type="ECO:0000313" key="4">
    <source>
        <dbReference type="Proteomes" id="UP000001203"/>
    </source>
</evidence>
<feature type="transmembrane region" description="Helical" evidence="2">
    <location>
        <begin position="253"/>
        <end position="271"/>
    </location>
</feature>
<dbReference type="KEGG" id="cyt:cce_2183"/>
<dbReference type="OrthoDB" id="8360592at2"/>
<accession>B1WNV4</accession>
<feature type="transmembrane region" description="Helical" evidence="2">
    <location>
        <begin position="150"/>
        <end position="172"/>
    </location>
</feature>
<evidence type="ECO:0000313" key="3">
    <source>
        <dbReference type="EMBL" id="ACB51533.1"/>
    </source>
</evidence>
<keyword evidence="2" id="KW-0472">Membrane</keyword>
<feature type="region of interest" description="Disordered" evidence="1">
    <location>
        <begin position="540"/>
        <end position="588"/>
    </location>
</feature>
<keyword evidence="2" id="KW-1133">Transmembrane helix</keyword>
<dbReference type="EMBL" id="CP000806">
    <property type="protein sequence ID" value="ACB51533.1"/>
    <property type="molecule type" value="Genomic_DNA"/>
</dbReference>
<name>B1WNV4_CROS5</name>
<organism evidence="3 4">
    <name type="scientific">Crocosphaera subtropica (strain ATCC 51142 / BH68)</name>
    <name type="common">Cyanothece sp. (strain ATCC 51142)</name>
    <dbReference type="NCBI Taxonomy" id="43989"/>
    <lineage>
        <taxon>Bacteria</taxon>
        <taxon>Bacillati</taxon>
        <taxon>Cyanobacteriota</taxon>
        <taxon>Cyanophyceae</taxon>
        <taxon>Oscillatoriophycideae</taxon>
        <taxon>Chroococcales</taxon>
        <taxon>Aphanothecaceae</taxon>
        <taxon>Crocosphaera</taxon>
        <taxon>Crocosphaera subtropica</taxon>
    </lineage>
</organism>
<evidence type="ECO:0000256" key="1">
    <source>
        <dbReference type="SAM" id="MobiDB-lite"/>
    </source>
</evidence>